<keyword evidence="7 11" id="KW-0472">Membrane</keyword>
<dbReference type="GO" id="GO:0016020">
    <property type="term" value="C:membrane"/>
    <property type="evidence" value="ECO:0007669"/>
    <property type="project" value="TreeGrafter"/>
</dbReference>
<organism evidence="12">
    <name type="scientific">Amorphochlora amoebiformis</name>
    <dbReference type="NCBI Taxonomy" id="1561963"/>
    <lineage>
        <taxon>Eukaryota</taxon>
        <taxon>Sar</taxon>
        <taxon>Rhizaria</taxon>
        <taxon>Cercozoa</taxon>
        <taxon>Chlorarachniophyceae</taxon>
        <taxon>Amorphochlora</taxon>
    </lineage>
</organism>
<name>A0A7S0H3M5_9EUKA</name>
<dbReference type="InterPro" id="IPR027309">
    <property type="entry name" value="P2X_extracellular_dom_sf"/>
</dbReference>
<dbReference type="Pfam" id="PF00864">
    <property type="entry name" value="P2X_receptor"/>
    <property type="match status" value="1"/>
</dbReference>
<keyword evidence="8" id="KW-1071">Ligand-gated ion channel</keyword>
<evidence type="ECO:0000256" key="2">
    <source>
        <dbReference type="ARBA" id="ARBA00009848"/>
    </source>
</evidence>
<gene>
    <name evidence="12" type="ORF">LAMO00422_LOCUS16372</name>
</gene>
<feature type="transmembrane region" description="Helical" evidence="11">
    <location>
        <begin position="30"/>
        <end position="49"/>
    </location>
</feature>
<evidence type="ECO:0000256" key="9">
    <source>
        <dbReference type="ARBA" id="ARBA00023303"/>
    </source>
</evidence>
<evidence type="ECO:0000256" key="3">
    <source>
        <dbReference type="ARBA" id="ARBA00022448"/>
    </source>
</evidence>
<dbReference type="AlphaFoldDB" id="A0A7S0H3M5"/>
<dbReference type="PANTHER" id="PTHR10125">
    <property type="entry name" value="P2X PURINOCEPTOR"/>
    <property type="match status" value="1"/>
</dbReference>
<comment type="similarity">
    <text evidence="2">Belongs to the P2X receptor family.</text>
</comment>
<reference evidence="12" key="1">
    <citation type="submission" date="2021-01" db="EMBL/GenBank/DDBJ databases">
        <authorList>
            <person name="Corre E."/>
            <person name="Pelletier E."/>
            <person name="Niang G."/>
            <person name="Scheremetjew M."/>
            <person name="Finn R."/>
            <person name="Kale V."/>
            <person name="Holt S."/>
            <person name="Cochrane G."/>
            <person name="Meng A."/>
            <person name="Brown T."/>
            <person name="Cohen L."/>
        </authorList>
    </citation>
    <scope>NUCLEOTIDE SEQUENCE</scope>
    <source>
        <strain evidence="12">CCMP2058</strain>
    </source>
</reference>
<evidence type="ECO:0000256" key="4">
    <source>
        <dbReference type="ARBA" id="ARBA00022692"/>
    </source>
</evidence>
<dbReference type="EMBL" id="HBEM01024096">
    <property type="protein sequence ID" value="CAD8457425.1"/>
    <property type="molecule type" value="Transcribed_RNA"/>
</dbReference>
<protein>
    <recommendedName>
        <fullName evidence="13">ATP receptor</fullName>
    </recommendedName>
</protein>
<evidence type="ECO:0000256" key="7">
    <source>
        <dbReference type="ARBA" id="ARBA00023136"/>
    </source>
</evidence>
<dbReference type="Gene3D" id="2.60.490.10">
    <property type="entry name" value="atp-gated p2x4 ion channel domain"/>
    <property type="match status" value="1"/>
</dbReference>
<dbReference type="GO" id="GO:0012505">
    <property type="term" value="C:endomembrane system"/>
    <property type="evidence" value="ECO:0007669"/>
    <property type="project" value="UniProtKB-SubCell"/>
</dbReference>
<evidence type="ECO:0000256" key="8">
    <source>
        <dbReference type="ARBA" id="ARBA00023286"/>
    </source>
</evidence>
<evidence type="ECO:0000256" key="1">
    <source>
        <dbReference type="ARBA" id="ARBA00004308"/>
    </source>
</evidence>
<evidence type="ECO:0000256" key="5">
    <source>
        <dbReference type="ARBA" id="ARBA00022989"/>
    </source>
</evidence>
<dbReference type="GO" id="GO:0007165">
    <property type="term" value="P:signal transduction"/>
    <property type="evidence" value="ECO:0007669"/>
    <property type="project" value="UniProtKB-ARBA"/>
</dbReference>
<keyword evidence="5 11" id="KW-1133">Transmembrane helix</keyword>
<dbReference type="InterPro" id="IPR059116">
    <property type="entry name" value="P2X_receptor"/>
</dbReference>
<accession>A0A7S0H3M5</accession>
<evidence type="ECO:0000256" key="11">
    <source>
        <dbReference type="SAM" id="Phobius"/>
    </source>
</evidence>
<sequence>MWRWVQGILSSFLHYSSVRYVMVNDMRLGLIFRILQISIFSYVVGYSIIAQKSYQQYDEVQGASTIKIKGTAYMRDGNSISVYDANDLIVPPVMEGAFFINTRFHTTIQQQNQVCSVSIDNSTTSGQTCDQGCINGQATLNGIMTGTCGRLNGTTKYSTRFCNIKTWCPLEDDPKADPSNILNGTDAFSIFIRTNIQFPLFGITISSGKLPEKGKSLFLLSDILTGMDFDSIKSKGGVILAKAAYNCDEDSEVDNCHPEWDFSQIDEGTGFNYRTATYVGIDQKQRILKKLYGVRVVVVLYGKAGKFYIVNLLVALGAGLGLLGVASVTADFLLQTCWPRREKFLHDKYTTVDLEVESKAQMLHISPLKNDTKDHYKMLPQPPEQVPGSPIDNPLLVAIDEKKEGKIVNSAPTPERATAAGKVDADSEGGVDL</sequence>
<keyword evidence="9" id="KW-0407">Ion channel</keyword>
<keyword evidence="4 11" id="KW-0812">Transmembrane</keyword>
<proteinExistence type="inferred from homology"/>
<dbReference type="Gene3D" id="1.10.287.940">
    <property type="entry name" value="atp-gated p2x4 ion channel"/>
    <property type="match status" value="1"/>
</dbReference>
<comment type="subcellular location">
    <subcellularLocation>
        <location evidence="1">Endomembrane system</location>
    </subcellularLocation>
</comment>
<feature type="region of interest" description="Disordered" evidence="10">
    <location>
        <begin position="406"/>
        <end position="433"/>
    </location>
</feature>
<evidence type="ECO:0000313" key="12">
    <source>
        <dbReference type="EMBL" id="CAD8457425.1"/>
    </source>
</evidence>
<keyword evidence="3" id="KW-0813">Transport</keyword>
<keyword evidence="6" id="KW-0406">Ion transport</keyword>
<dbReference type="GO" id="GO:0070588">
    <property type="term" value="P:calcium ion transmembrane transport"/>
    <property type="evidence" value="ECO:0007669"/>
    <property type="project" value="TreeGrafter"/>
</dbReference>
<evidence type="ECO:0000256" key="10">
    <source>
        <dbReference type="SAM" id="MobiDB-lite"/>
    </source>
</evidence>
<evidence type="ECO:0000256" key="6">
    <source>
        <dbReference type="ARBA" id="ARBA00023065"/>
    </source>
</evidence>
<feature type="transmembrane region" description="Helical" evidence="11">
    <location>
        <begin position="315"/>
        <end position="334"/>
    </location>
</feature>
<evidence type="ECO:0008006" key="13">
    <source>
        <dbReference type="Google" id="ProtNLM"/>
    </source>
</evidence>
<dbReference type="PANTHER" id="PTHR10125:SF31">
    <property type="entry name" value="P2X RECEPTOR E"/>
    <property type="match status" value="1"/>
</dbReference>
<dbReference type="GO" id="GO:0015267">
    <property type="term" value="F:channel activity"/>
    <property type="evidence" value="ECO:0007669"/>
    <property type="project" value="UniProtKB-ARBA"/>
</dbReference>